<reference evidence="3 4" key="1">
    <citation type="submission" date="2024-06" db="EMBL/GenBank/DDBJ databases">
        <title>Complete genome of Phlyctema vagabunda strain 19-DSS-EL-015.</title>
        <authorList>
            <person name="Fiorenzani C."/>
        </authorList>
    </citation>
    <scope>NUCLEOTIDE SEQUENCE [LARGE SCALE GENOMIC DNA]</scope>
    <source>
        <strain evidence="3 4">19-DSS-EL-015</strain>
    </source>
</reference>
<dbReference type="InterPro" id="IPR051468">
    <property type="entry name" value="Fungal_SecMetab_SDRs"/>
</dbReference>
<feature type="transmembrane region" description="Helical" evidence="2">
    <location>
        <begin position="193"/>
        <end position="214"/>
    </location>
</feature>
<accession>A0ABR4PWK9</accession>
<gene>
    <name evidence="3" type="ORF">PVAG01_01248</name>
</gene>
<dbReference type="Gene3D" id="3.40.50.720">
    <property type="entry name" value="NAD(P)-binding Rossmann-like Domain"/>
    <property type="match status" value="1"/>
</dbReference>
<proteinExistence type="inferred from homology"/>
<evidence type="ECO:0000313" key="3">
    <source>
        <dbReference type="EMBL" id="KAL3427739.1"/>
    </source>
</evidence>
<dbReference type="PANTHER" id="PTHR43544">
    <property type="entry name" value="SHORT-CHAIN DEHYDROGENASE/REDUCTASE"/>
    <property type="match status" value="1"/>
</dbReference>
<keyword evidence="2" id="KW-0472">Membrane</keyword>
<dbReference type="InterPro" id="IPR002347">
    <property type="entry name" value="SDR_fam"/>
</dbReference>
<dbReference type="PRINTS" id="PR00081">
    <property type="entry name" value="GDHRDH"/>
</dbReference>
<evidence type="ECO:0000256" key="1">
    <source>
        <dbReference type="ARBA" id="ARBA00006484"/>
    </source>
</evidence>
<organism evidence="3 4">
    <name type="scientific">Phlyctema vagabunda</name>
    <dbReference type="NCBI Taxonomy" id="108571"/>
    <lineage>
        <taxon>Eukaryota</taxon>
        <taxon>Fungi</taxon>
        <taxon>Dikarya</taxon>
        <taxon>Ascomycota</taxon>
        <taxon>Pezizomycotina</taxon>
        <taxon>Leotiomycetes</taxon>
        <taxon>Helotiales</taxon>
        <taxon>Dermateaceae</taxon>
        <taxon>Phlyctema</taxon>
    </lineage>
</organism>
<dbReference type="InterPro" id="IPR036291">
    <property type="entry name" value="NAD(P)-bd_dom_sf"/>
</dbReference>
<keyword evidence="2" id="KW-0812">Transmembrane</keyword>
<dbReference type="Proteomes" id="UP001629113">
    <property type="component" value="Unassembled WGS sequence"/>
</dbReference>
<sequence>MSASFNALVTGTSRGLGLEIVRQLVAKSHINLVFATGRSDPTPELQKTIDSSSGRVVYLRFDPVKIDDVRATLDTVKEKLAGASLDLLINNVGSMPFTPEGIASMNDLTETFNVNVLSAHNVTSVFLPLMEKSSLKKIMNISTTLGSLALAPRYQFFSVPAYKITKAALNMLTVQYALEYAERGYIFISLSPGVSIFSLPFHSLLLLFLSFLVLSSETCG</sequence>
<keyword evidence="2" id="KW-1133">Transmembrane helix</keyword>
<protein>
    <submittedName>
        <fullName evidence="3">Short chain oxidoreductase</fullName>
    </submittedName>
</protein>
<dbReference type="Pfam" id="PF00106">
    <property type="entry name" value="adh_short"/>
    <property type="match status" value="1"/>
</dbReference>
<comment type="similarity">
    <text evidence="1">Belongs to the short-chain dehydrogenases/reductases (SDR) family.</text>
</comment>
<comment type="caution">
    <text evidence="3">The sequence shown here is derived from an EMBL/GenBank/DDBJ whole genome shotgun (WGS) entry which is preliminary data.</text>
</comment>
<dbReference type="PANTHER" id="PTHR43544:SF36">
    <property type="entry name" value="CHAIN OXIDOREDUCTASE (CSGA), PUTATIVE (AFU_ORTHOLOGUE AFUA_4G00910)-RELATED"/>
    <property type="match status" value="1"/>
</dbReference>
<evidence type="ECO:0000313" key="4">
    <source>
        <dbReference type="Proteomes" id="UP001629113"/>
    </source>
</evidence>
<keyword evidence="4" id="KW-1185">Reference proteome</keyword>
<dbReference type="EMBL" id="JBFCZG010000001">
    <property type="protein sequence ID" value="KAL3427739.1"/>
    <property type="molecule type" value="Genomic_DNA"/>
</dbReference>
<evidence type="ECO:0000256" key="2">
    <source>
        <dbReference type="SAM" id="Phobius"/>
    </source>
</evidence>
<name>A0ABR4PWK9_9HELO</name>
<dbReference type="SUPFAM" id="SSF51735">
    <property type="entry name" value="NAD(P)-binding Rossmann-fold domains"/>
    <property type="match status" value="1"/>
</dbReference>